<gene>
    <name evidence="1" type="ORF">NUW58_g6495</name>
</gene>
<dbReference type="EMBL" id="JAPDGR010001481">
    <property type="protein sequence ID" value="KAJ2982192.1"/>
    <property type="molecule type" value="Genomic_DNA"/>
</dbReference>
<proteinExistence type="predicted"/>
<accession>A0ACC1NS89</accession>
<reference evidence="1" key="1">
    <citation type="submission" date="2022-10" db="EMBL/GenBank/DDBJ databases">
        <title>Genome Sequence of Xylaria curta.</title>
        <authorList>
            <person name="Buettner E."/>
        </authorList>
    </citation>
    <scope>NUCLEOTIDE SEQUENCE</scope>
    <source>
        <strain evidence="1">Babe10</strain>
    </source>
</reference>
<keyword evidence="2" id="KW-1185">Reference proteome</keyword>
<dbReference type="Proteomes" id="UP001143856">
    <property type="component" value="Unassembled WGS sequence"/>
</dbReference>
<organism evidence="1 2">
    <name type="scientific">Xylaria curta</name>
    <dbReference type="NCBI Taxonomy" id="42375"/>
    <lineage>
        <taxon>Eukaryota</taxon>
        <taxon>Fungi</taxon>
        <taxon>Dikarya</taxon>
        <taxon>Ascomycota</taxon>
        <taxon>Pezizomycotina</taxon>
        <taxon>Sordariomycetes</taxon>
        <taxon>Xylariomycetidae</taxon>
        <taxon>Xylariales</taxon>
        <taxon>Xylariaceae</taxon>
        <taxon>Xylaria</taxon>
    </lineage>
</organism>
<evidence type="ECO:0000313" key="1">
    <source>
        <dbReference type="EMBL" id="KAJ2982192.1"/>
    </source>
</evidence>
<comment type="caution">
    <text evidence="1">The sequence shown here is derived from an EMBL/GenBank/DDBJ whole genome shotgun (WGS) entry which is preliminary data.</text>
</comment>
<protein>
    <submittedName>
        <fullName evidence="1">Uncharacterized protein</fullName>
    </submittedName>
</protein>
<evidence type="ECO:0000313" key="2">
    <source>
        <dbReference type="Proteomes" id="UP001143856"/>
    </source>
</evidence>
<name>A0ACC1NS89_9PEZI</name>
<sequence>MVNLLAGQSCISNTFSGFSVFGAEVLSVDTNLVTNFSYPVLDGWRYSQPVVAVEDAAFCNITVTYTHPGQNDTINAEVWLPLEDSWNGRLQAIGGGGWVAGRFILTYAGMAGAIIDGYATASTDAGLGSDSSPANWGLTSPGNLNLVHLDNFGQRSLGDLAVIAKKVIQSYYGRSADYSYWNGCSNGGRQASILAQQYPDAYDGIIAAAPALYWADSLHLPSPNVTVLMVPRTDSLQTPRHAEQPSTLGITSALYSNAWTPA</sequence>